<protein>
    <submittedName>
        <fullName evidence="5">M12 family metallo-peptidase</fullName>
    </submittedName>
</protein>
<feature type="domain" description="Fibronectin type-III" evidence="4">
    <location>
        <begin position="806"/>
        <end position="893"/>
    </location>
</feature>
<feature type="domain" description="Fibronectin type-III" evidence="4">
    <location>
        <begin position="715"/>
        <end position="805"/>
    </location>
</feature>
<proteinExistence type="predicted"/>
<dbReference type="Gene3D" id="3.40.390.10">
    <property type="entry name" value="Collagenase (Catalytic Domain)"/>
    <property type="match status" value="1"/>
</dbReference>
<accession>A0ABW1QUH4</accession>
<organism evidence="5 6">
    <name type="scientific">Nocardioides yefusunii</name>
    <dbReference type="NCBI Taxonomy" id="2500546"/>
    <lineage>
        <taxon>Bacteria</taxon>
        <taxon>Bacillati</taxon>
        <taxon>Actinomycetota</taxon>
        <taxon>Actinomycetes</taxon>
        <taxon>Propionibacteriales</taxon>
        <taxon>Nocardioidaceae</taxon>
        <taxon>Nocardioides</taxon>
    </lineage>
</organism>
<feature type="domain" description="Fibronectin type-III" evidence="4">
    <location>
        <begin position="538"/>
        <end position="626"/>
    </location>
</feature>
<name>A0ABW1QUH4_9ACTN</name>
<keyword evidence="2" id="KW-0119">Carbohydrate metabolism</keyword>
<evidence type="ECO:0000313" key="5">
    <source>
        <dbReference type="EMBL" id="MFC6152562.1"/>
    </source>
</evidence>
<dbReference type="RefSeq" id="WP_128219770.1">
    <property type="nucleotide sequence ID" value="NZ_CP034929.1"/>
</dbReference>
<dbReference type="Pfam" id="PF13688">
    <property type="entry name" value="Reprolysin_5"/>
    <property type="match status" value="1"/>
</dbReference>
<dbReference type="CDD" id="cd00063">
    <property type="entry name" value="FN3"/>
    <property type="match status" value="1"/>
</dbReference>
<feature type="compositionally biased region" description="Low complexity" evidence="3">
    <location>
        <begin position="33"/>
        <end position="48"/>
    </location>
</feature>
<dbReference type="SUPFAM" id="SSF49265">
    <property type="entry name" value="Fibronectin type III"/>
    <property type="match status" value="1"/>
</dbReference>
<evidence type="ECO:0000256" key="2">
    <source>
        <dbReference type="ARBA" id="ARBA00023326"/>
    </source>
</evidence>
<reference evidence="6" key="1">
    <citation type="journal article" date="2019" name="Int. J. Syst. Evol. Microbiol.">
        <title>The Global Catalogue of Microorganisms (GCM) 10K type strain sequencing project: providing services to taxonomists for standard genome sequencing and annotation.</title>
        <authorList>
            <consortium name="The Broad Institute Genomics Platform"/>
            <consortium name="The Broad Institute Genome Sequencing Center for Infectious Disease"/>
            <person name="Wu L."/>
            <person name="Ma J."/>
        </authorList>
    </citation>
    <scope>NUCLEOTIDE SEQUENCE [LARGE SCALE GENOMIC DNA]</scope>
    <source>
        <strain evidence="6">DFY28</strain>
    </source>
</reference>
<evidence type="ECO:0000256" key="1">
    <source>
        <dbReference type="ARBA" id="ARBA00023295"/>
    </source>
</evidence>
<keyword evidence="1" id="KW-0378">Hydrolase</keyword>
<feature type="compositionally biased region" description="Low complexity" evidence="3">
    <location>
        <begin position="400"/>
        <end position="413"/>
    </location>
</feature>
<dbReference type="Proteomes" id="UP001596098">
    <property type="component" value="Unassembled WGS sequence"/>
</dbReference>
<dbReference type="InterPro" id="IPR013783">
    <property type="entry name" value="Ig-like_fold"/>
</dbReference>
<evidence type="ECO:0000313" key="6">
    <source>
        <dbReference type="Proteomes" id="UP001596098"/>
    </source>
</evidence>
<dbReference type="InterPro" id="IPR003961">
    <property type="entry name" value="FN3_dom"/>
</dbReference>
<feature type="region of interest" description="Disordered" evidence="3">
    <location>
        <begin position="22"/>
        <end position="48"/>
    </location>
</feature>
<dbReference type="SMART" id="SM00060">
    <property type="entry name" value="FN3"/>
    <property type="match status" value="3"/>
</dbReference>
<keyword evidence="2" id="KW-0624">Polysaccharide degradation</keyword>
<keyword evidence="1" id="KW-0326">Glycosidase</keyword>
<evidence type="ECO:0000256" key="3">
    <source>
        <dbReference type="SAM" id="MobiDB-lite"/>
    </source>
</evidence>
<evidence type="ECO:0000259" key="4">
    <source>
        <dbReference type="PROSITE" id="PS50853"/>
    </source>
</evidence>
<gene>
    <name evidence="5" type="ORF">ACFPWU_02650</name>
</gene>
<dbReference type="SUPFAM" id="SSF55486">
    <property type="entry name" value="Metalloproteases ('zincins'), catalytic domain"/>
    <property type="match status" value="1"/>
</dbReference>
<sequence>MAALALISAVLPTLIKDMPPGIPEVHSADHDGSAATTTSATTDASAEATTAPVHVELDLDLDSPASGRAAVRILGGRDGSDLAAVARAHAMSATELADLFVRDVSLHVDASGQLLFADALDEQVPVTGSGIPETAGGVDFGGWSDPMLPPSVDATFALHSRPGAKRTIFLDFDGFEFTDTQQWKARGFYRGWDPSKDGAAFNDEERLMVQDVWRRVAANFAIFDVDVTTEQPSAAALERSNVSDPEFGAVAVISDNANIITHIQTGGSGSDPDTDEVANGVVGLAYLNTFGSMAAYGPSWAASRTPSVTWANSRDAAWTAHAVSHEVGHNLNLTHTFARSGDDASDVSDLHARIMDYAGARPLEVYPREDRSTISAAGAQLLPDEAGNSASRAAQLPATGRVSGVVSNSSNSSEDGRDEDWYRLEECSWLSARVTVTDRLSALDLKLTLRDAEGAEVATDAPATQLTTGILSGRDASLEGLTPQGPLYLVVSGSSPTAGGVEPADPRSVLGTYPSSHANGRYALAVAGCRGLPSGALPPSGFSGITTPTGTTTLTWDPLPDTPLDASRASVEIKVADRRAVTVPVTETSWSTTTSPGVPVEVKVRLRTPAGASAWAETVTSTGPKAPLHLSVMTTGGTTRVRIVRHPADSSTTVNIFIPSMPNSYFPVSPVPTTWVYPTTYASAVGQSGRMTFVDPRFPGKSVNVPFTVRAEAAAPSPPTQFTAYRRGDSIDLSWAPPRDDGGAPLRYVAIVGHSVTEVDGTQFSTSVQGVSRTTDTAAQIIALNRAGASHSDVIALPAVNASNSRPSAPTEVQLDTEGDSTALIWGLPRDEGSSPVTGWVVTIGDRTVEYSRSTRSMVLTGFRTDRSMAVTLAALNREGVGPARTVTLSPSP</sequence>
<dbReference type="InterPro" id="IPR024079">
    <property type="entry name" value="MetalloPept_cat_dom_sf"/>
</dbReference>
<dbReference type="PROSITE" id="PS50853">
    <property type="entry name" value="FN3"/>
    <property type="match status" value="3"/>
</dbReference>
<comment type="caution">
    <text evidence="5">The sequence shown here is derived from an EMBL/GenBank/DDBJ whole genome shotgun (WGS) entry which is preliminary data.</text>
</comment>
<dbReference type="EMBL" id="JBHSQI010000002">
    <property type="protein sequence ID" value="MFC6152562.1"/>
    <property type="molecule type" value="Genomic_DNA"/>
</dbReference>
<dbReference type="Gene3D" id="2.60.40.10">
    <property type="entry name" value="Immunoglobulins"/>
    <property type="match status" value="2"/>
</dbReference>
<feature type="region of interest" description="Disordered" evidence="3">
    <location>
        <begin position="385"/>
        <end position="418"/>
    </location>
</feature>
<keyword evidence="6" id="KW-1185">Reference proteome</keyword>
<dbReference type="InterPro" id="IPR036116">
    <property type="entry name" value="FN3_sf"/>
</dbReference>